<accession>A0A6P1P3L7</accession>
<evidence type="ECO:0000313" key="2">
    <source>
        <dbReference type="Proteomes" id="UP000464214"/>
    </source>
</evidence>
<keyword evidence="2" id="KW-1185">Reference proteome</keyword>
<dbReference type="EMBL" id="CP047897">
    <property type="protein sequence ID" value="QHL89027.1"/>
    <property type="molecule type" value="Genomic_DNA"/>
</dbReference>
<dbReference type="AlphaFoldDB" id="A0A6P1P3L7"/>
<sequence length="454" mass="50725">MKQAQEWFEAGQPFVKASPANKKKKQFPPVLPQWEKAREVSDKTYYLVEAPVKMETKLAFKLQGTDTAPNGITKLIILKNKVTGKQISALMHAFSAKGVDLTELNYRNLPKDFSGTVIYTSLEGWFVNGYGYENGKIVSSIKASEQSSGSRTYCNSYGFVEIWERTCTVNPDGPDYCSAPYFVGFEPVPICITVYDELSTEGPSPGSSGGSSDDGGYIELIDVYENCRCTSFDVSSSALVTHQKTNCVYNDLGGNTVMQNLISSYLDNGGTINLTYKVAPNLTNSKGESLNGQCQPTDNTFTNIVITINSKYVDGARTLEVARTILHESVHAKIFSDLRQIKGYENLDKDNFPILWETYVNEKKNGATLTEVQNKAHHEEMAQRYIDLIAQGLQQFDVGNHNNLQITLDHYKAFAWGGLKDTYHFKNNKTVEEKNEIDSKLDFMQSWTSLTCVD</sequence>
<proteinExistence type="predicted"/>
<organism evidence="1 2">
    <name type="scientific">Nibribacter ruber</name>
    <dbReference type="NCBI Taxonomy" id="2698458"/>
    <lineage>
        <taxon>Bacteria</taxon>
        <taxon>Pseudomonadati</taxon>
        <taxon>Bacteroidota</taxon>
        <taxon>Cytophagia</taxon>
        <taxon>Cytophagales</taxon>
        <taxon>Hymenobacteraceae</taxon>
        <taxon>Nibribacter</taxon>
    </lineage>
</organism>
<name>A0A6P1P3L7_9BACT</name>
<dbReference type="RefSeq" id="WP_160693983.1">
    <property type="nucleotide sequence ID" value="NZ_CP047897.1"/>
</dbReference>
<gene>
    <name evidence="1" type="ORF">GU926_16975</name>
</gene>
<dbReference type="Proteomes" id="UP000464214">
    <property type="component" value="Chromosome"/>
</dbReference>
<reference evidence="1 2" key="1">
    <citation type="submission" date="2020-01" db="EMBL/GenBank/DDBJ databases">
        <authorList>
            <person name="Kim M."/>
        </authorList>
    </citation>
    <scope>NUCLEOTIDE SEQUENCE [LARGE SCALE GENOMIC DNA]</scope>
    <source>
        <strain evidence="1 2">BT10</strain>
    </source>
</reference>
<dbReference type="KEGG" id="nib:GU926_16975"/>
<protein>
    <submittedName>
        <fullName evidence="1">Uncharacterized protein</fullName>
    </submittedName>
</protein>
<evidence type="ECO:0000313" key="1">
    <source>
        <dbReference type="EMBL" id="QHL89027.1"/>
    </source>
</evidence>